<sequence length="443" mass="48840">MAILYFIFFTSLTLVTFLRVGGRMDRMFVKPIYAFLLGMAFIYGFMPWVKELRGIQSYPFYYSTDAKAMALMLSVMFCISGIGGYLAMGGFSAPSLPKVRSLTARERRRVLVLVGIPAMAAVLYLARTIASHDLADYMRDRIVIRRGLGPAVVLAFAAICYGAILVTNYLAEKKERGRSPALWRLITISATVLVIAVAFVAMGNRNFVFSLIAIILFASLSMFPGRLRKALMLLPVMLALALGFSAWAKIRTTLDSAGPSALSGQDPAELLVYGLNGAFGNSENLIWLAQHDYAWHPLWGETLFAAAVNPVPRAIWPDKPFGGGPAFRNMIYPGSYTLDGEKLTSYTTGLPTEGYMNFGMLGLILFGAANGICLALIRNAYSRLRTVTPVGVVIYSFSIFMFSIGFLYMELLGGWSRYFITVLLLFAVSYLGNRPIRTRLVTA</sequence>
<dbReference type="RefSeq" id="WP_057918540.1">
    <property type="nucleotide sequence ID" value="NZ_CP011129.1"/>
</dbReference>
<organism evidence="2 3">
    <name type="scientific">Lysobacter antibioticus</name>
    <dbReference type="NCBI Taxonomy" id="84531"/>
    <lineage>
        <taxon>Bacteria</taxon>
        <taxon>Pseudomonadati</taxon>
        <taxon>Pseudomonadota</taxon>
        <taxon>Gammaproteobacteria</taxon>
        <taxon>Lysobacterales</taxon>
        <taxon>Lysobacteraceae</taxon>
        <taxon>Lysobacter</taxon>
    </lineage>
</organism>
<accession>A0A0S2FDA1</accession>
<evidence type="ECO:0000256" key="1">
    <source>
        <dbReference type="SAM" id="Phobius"/>
    </source>
</evidence>
<feature type="transmembrane region" description="Helical" evidence="1">
    <location>
        <begin position="389"/>
        <end position="409"/>
    </location>
</feature>
<protein>
    <recommendedName>
        <fullName evidence="4">Oligosaccharide repeat unit polymerase</fullName>
    </recommendedName>
</protein>
<dbReference type="KEGG" id="lab:LA76x_3393"/>
<dbReference type="AlphaFoldDB" id="A0A0S2FDA1"/>
<reference evidence="2 3" key="1">
    <citation type="journal article" date="2015" name="BMC Genomics">
        <title>Comparative genomics and metabolic profiling of the genus Lysobacter.</title>
        <authorList>
            <person name="de Bruijn I."/>
            <person name="Cheng X."/>
            <person name="de Jager V."/>
            <person name="Exposito R.G."/>
            <person name="Watrous J."/>
            <person name="Patel N."/>
            <person name="Postma J."/>
            <person name="Dorrestein P.C."/>
            <person name="Kobayashi D."/>
            <person name="Raaijmakers J.M."/>
        </authorList>
    </citation>
    <scope>NUCLEOTIDE SEQUENCE [LARGE SCALE GENOMIC DNA]</scope>
    <source>
        <strain evidence="2 3">76</strain>
    </source>
</reference>
<dbReference type="PATRIC" id="fig|84531.8.peg.3408"/>
<feature type="transmembrane region" description="Helical" evidence="1">
    <location>
        <begin position="69"/>
        <end position="89"/>
    </location>
</feature>
<feature type="transmembrane region" description="Helical" evidence="1">
    <location>
        <begin position="355"/>
        <end position="377"/>
    </location>
</feature>
<keyword evidence="1" id="KW-0472">Membrane</keyword>
<evidence type="ECO:0000313" key="2">
    <source>
        <dbReference type="EMBL" id="ALN81519.1"/>
    </source>
</evidence>
<feature type="transmembrane region" description="Helical" evidence="1">
    <location>
        <begin position="182"/>
        <end position="201"/>
    </location>
</feature>
<feature type="transmembrane region" description="Helical" evidence="1">
    <location>
        <begin position="150"/>
        <end position="170"/>
    </location>
</feature>
<name>A0A0S2FDA1_LYSAN</name>
<feature type="transmembrane region" description="Helical" evidence="1">
    <location>
        <begin position="230"/>
        <end position="250"/>
    </location>
</feature>
<feature type="transmembrane region" description="Helical" evidence="1">
    <location>
        <begin position="110"/>
        <end position="130"/>
    </location>
</feature>
<evidence type="ECO:0000313" key="3">
    <source>
        <dbReference type="Proteomes" id="UP000060787"/>
    </source>
</evidence>
<keyword evidence="3" id="KW-1185">Reference proteome</keyword>
<feature type="transmembrane region" description="Helical" evidence="1">
    <location>
        <begin position="6"/>
        <end position="22"/>
    </location>
</feature>
<gene>
    <name evidence="2" type="ORF">LA76x_3393</name>
</gene>
<feature type="transmembrane region" description="Helical" evidence="1">
    <location>
        <begin position="207"/>
        <end position="223"/>
    </location>
</feature>
<proteinExistence type="predicted"/>
<evidence type="ECO:0008006" key="4">
    <source>
        <dbReference type="Google" id="ProtNLM"/>
    </source>
</evidence>
<keyword evidence="1" id="KW-0812">Transmembrane</keyword>
<feature type="transmembrane region" description="Helical" evidence="1">
    <location>
        <begin position="415"/>
        <end position="432"/>
    </location>
</feature>
<dbReference type="STRING" id="84531.LA76x_3393"/>
<keyword evidence="1" id="KW-1133">Transmembrane helix</keyword>
<dbReference type="EMBL" id="CP011129">
    <property type="protein sequence ID" value="ALN81519.1"/>
    <property type="molecule type" value="Genomic_DNA"/>
</dbReference>
<dbReference type="Proteomes" id="UP000060787">
    <property type="component" value="Chromosome"/>
</dbReference>
<feature type="transmembrane region" description="Helical" evidence="1">
    <location>
        <begin position="31"/>
        <end position="49"/>
    </location>
</feature>